<comment type="caution">
    <text evidence="1">The sequence shown here is derived from an EMBL/GenBank/DDBJ whole genome shotgun (WGS) entry which is preliminary data.</text>
</comment>
<evidence type="ECO:0000313" key="1">
    <source>
        <dbReference type="EMBL" id="EBA39323.1"/>
    </source>
</evidence>
<proteinExistence type="predicted"/>
<dbReference type="Proteomes" id="UP000002979">
    <property type="component" value="Unassembled WGS sequence"/>
</dbReference>
<organism evidence="1 2">
    <name type="scientific">Collinsella aerofaciens (strain ATCC 25986 / DSM 3979 / JCM 10188 / KCTC 3647 / NCTC 11838 / VPI 1003)</name>
    <dbReference type="NCBI Taxonomy" id="411903"/>
    <lineage>
        <taxon>Bacteria</taxon>
        <taxon>Bacillati</taxon>
        <taxon>Actinomycetota</taxon>
        <taxon>Coriobacteriia</taxon>
        <taxon>Coriobacteriales</taxon>
        <taxon>Coriobacteriaceae</taxon>
        <taxon>Collinsella</taxon>
    </lineage>
</organism>
<dbReference type="AlphaFoldDB" id="A4EB06"/>
<protein>
    <submittedName>
        <fullName evidence="1">Uncharacterized protein</fullName>
    </submittedName>
</protein>
<reference evidence="1 2" key="2">
    <citation type="submission" date="2007-04" db="EMBL/GenBank/DDBJ databases">
        <authorList>
            <person name="Fulton L."/>
            <person name="Clifton S."/>
            <person name="Fulton B."/>
            <person name="Xu J."/>
            <person name="Minx P."/>
            <person name="Mardis E.R."/>
            <person name="Wilson R.K."/>
        </authorList>
    </citation>
    <scope>NUCLEOTIDE SEQUENCE [LARGE SCALE GENOMIC DNA]</scope>
    <source>
        <strain evidence="2">ATCC 25986 / DSM 3979 / JCM 10188 / KCTC 3647 / NCTC 11838 / VPI 1003</strain>
    </source>
</reference>
<gene>
    <name evidence="1" type="ORF">COLAER_01618</name>
</gene>
<sequence>MGGSSSNVCYVNNNGNANYNSATNVWVRPRPGFPYCQTE</sequence>
<accession>A4EB06</accession>
<name>A4EB06_COLAA</name>
<evidence type="ECO:0000313" key="2">
    <source>
        <dbReference type="Proteomes" id="UP000002979"/>
    </source>
</evidence>
<reference evidence="1 2" key="1">
    <citation type="submission" date="2007-01" db="EMBL/GenBank/DDBJ databases">
        <title>Draft genome sequence of Collinsella aerofaciens (ATCC 25986).</title>
        <authorList>
            <person name="Sudarsanam P."/>
            <person name="Ley R."/>
            <person name="Guruge J."/>
            <person name="Turnbaugh P.J."/>
            <person name="Mahowald M."/>
            <person name="Liep D."/>
            <person name="Gordon J."/>
        </authorList>
    </citation>
    <scope>NUCLEOTIDE SEQUENCE [LARGE SCALE GENOMIC DNA]</scope>
    <source>
        <strain evidence="2">ATCC 25986 / DSM 3979 / JCM 10188 / KCTC 3647 / NCTC 11838 / VPI 1003</strain>
    </source>
</reference>
<dbReference type="EMBL" id="AAVN02000006">
    <property type="protein sequence ID" value="EBA39323.1"/>
    <property type="molecule type" value="Genomic_DNA"/>
</dbReference>